<sequence>MRTVLAATTTVGLVFGLSACTPKPDVADEVAQEFLSAMAARSTEQAGGLTDNPQEAHDQLDQTWESMQAEGLSAVLQRVNTDGNIATATYRMDWSLPGDRHFGYDSTMKLTKSGDRWNVRWQPSVVHPDLGARQHMELRKVAAKTANVVGSDGAVLLEPGTITRVVLNTDTAGNVGGAITRIARELDVLRAEDPAVPNIDADALAREAADVDGDFSVVTLGEIPGKKLQRALDGMSGLRFNTEAAMVRPDPGFAPDIMSRVSSLVEDDLKGKDGWKVVSVNTEGAELTTLNETDAQPAPSVHISLSRQIQQAAQSAVDTRKGAEAMMVVMRPSTGEILAVAQTKEADKKGNLALTGQFPPGSTFKMVTAYAGLTEEDLTPDSMVGCPGTQDIGGRIVTNYNGFSLGTTPLQNAFAKSCNTTFADISTKLEPGHLQEIAKQFGLGVDYQIEGLDTITGSVPHGETMLDRTESGYGQGLNLVSPFGMALVASAAASGSLPTPVLIPGEGHETSAKGTVQESLKPEKIEELRQMMRAVVTNGSGAGIAGAGEVYGKTGEAEINGGSHSWFAGYRDDIAFATLVVLGGGSENAVGVTNSFFSNLDEYSGAHD</sequence>
<dbReference type="RefSeq" id="WP_151844075.1">
    <property type="nucleotide sequence ID" value="NZ_WBZJ01000001.1"/>
</dbReference>
<dbReference type="Pfam" id="PF05223">
    <property type="entry name" value="MecA_N"/>
    <property type="match status" value="1"/>
</dbReference>
<dbReference type="PANTHER" id="PTHR30627:SF24">
    <property type="entry name" value="PENICILLIN-BINDING PROTEIN 4B"/>
    <property type="match status" value="1"/>
</dbReference>
<proteinExistence type="predicted"/>
<reference evidence="3 4" key="1">
    <citation type="submission" date="2019-10" db="EMBL/GenBank/DDBJ databases">
        <title>Corynebacterium sp novel species isolated from the respiratory tract of Marmot.</title>
        <authorList>
            <person name="Zhang G."/>
        </authorList>
    </citation>
    <scope>NUCLEOTIDE SEQUENCE [LARGE SCALE GENOMIC DNA]</scope>
    <source>
        <strain evidence="3 4">336</strain>
    </source>
</reference>
<dbReference type="InterPro" id="IPR001460">
    <property type="entry name" value="PCN-bd_Tpept"/>
</dbReference>
<dbReference type="InterPro" id="IPR032710">
    <property type="entry name" value="NTF2-like_dom_sf"/>
</dbReference>
<dbReference type="Proteomes" id="UP000436181">
    <property type="component" value="Unassembled WGS sequence"/>
</dbReference>
<evidence type="ECO:0000259" key="2">
    <source>
        <dbReference type="Pfam" id="PF05223"/>
    </source>
</evidence>
<feature type="domain" description="NTF2-like N-terminal transpeptidase" evidence="2">
    <location>
        <begin position="27"/>
        <end position="133"/>
    </location>
</feature>
<accession>A0ABQ6VG13</accession>
<dbReference type="SUPFAM" id="SSF56601">
    <property type="entry name" value="beta-lactamase/transpeptidase-like"/>
    <property type="match status" value="1"/>
</dbReference>
<dbReference type="PANTHER" id="PTHR30627">
    <property type="entry name" value="PEPTIDOGLYCAN D,D-TRANSPEPTIDASE"/>
    <property type="match status" value="1"/>
</dbReference>
<evidence type="ECO:0000313" key="4">
    <source>
        <dbReference type="Proteomes" id="UP000436181"/>
    </source>
</evidence>
<protein>
    <submittedName>
        <fullName evidence="3">Penicillin-binding transpeptidase domain-containing protein</fullName>
    </submittedName>
</protein>
<dbReference type="InterPro" id="IPR012338">
    <property type="entry name" value="Beta-lactam/transpept-like"/>
</dbReference>
<evidence type="ECO:0000313" key="3">
    <source>
        <dbReference type="EMBL" id="KAB3523345.1"/>
    </source>
</evidence>
<dbReference type="InterPro" id="IPR007887">
    <property type="entry name" value="MecA_N"/>
</dbReference>
<name>A0ABQ6VG13_9CORY</name>
<dbReference type="SUPFAM" id="SSF54427">
    <property type="entry name" value="NTF2-like"/>
    <property type="match status" value="1"/>
</dbReference>
<evidence type="ECO:0000259" key="1">
    <source>
        <dbReference type="Pfam" id="PF00905"/>
    </source>
</evidence>
<dbReference type="PROSITE" id="PS51257">
    <property type="entry name" value="PROKAR_LIPOPROTEIN"/>
    <property type="match status" value="1"/>
</dbReference>
<comment type="caution">
    <text evidence="3">The sequence shown here is derived from an EMBL/GenBank/DDBJ whole genome shotgun (WGS) entry which is preliminary data.</text>
</comment>
<organism evidence="3 4">
    <name type="scientific">Corynebacterium zhongnanshanii</name>
    <dbReference type="NCBI Taxonomy" id="2768834"/>
    <lineage>
        <taxon>Bacteria</taxon>
        <taxon>Bacillati</taxon>
        <taxon>Actinomycetota</taxon>
        <taxon>Actinomycetes</taxon>
        <taxon>Mycobacteriales</taxon>
        <taxon>Corynebacteriaceae</taxon>
        <taxon>Corynebacterium</taxon>
    </lineage>
</organism>
<dbReference type="EMBL" id="WBZJ01000001">
    <property type="protein sequence ID" value="KAB3523345.1"/>
    <property type="molecule type" value="Genomic_DNA"/>
</dbReference>
<gene>
    <name evidence="3" type="ORF">F8377_04210</name>
</gene>
<dbReference type="Pfam" id="PF00905">
    <property type="entry name" value="Transpeptidase"/>
    <property type="match status" value="1"/>
</dbReference>
<dbReference type="InterPro" id="IPR050515">
    <property type="entry name" value="Beta-lactam/transpept"/>
</dbReference>
<feature type="domain" description="Penicillin-binding protein transpeptidase" evidence="1">
    <location>
        <begin position="326"/>
        <end position="584"/>
    </location>
</feature>
<keyword evidence="4" id="KW-1185">Reference proteome</keyword>
<dbReference type="Gene3D" id="3.40.710.10">
    <property type="entry name" value="DD-peptidase/beta-lactamase superfamily"/>
    <property type="match status" value="1"/>
</dbReference>